<dbReference type="OrthoDB" id="1753357at2"/>
<comment type="caution">
    <text evidence="2">The sequence shown here is derived from an EMBL/GenBank/DDBJ whole genome shotgun (WGS) entry which is preliminary data.</text>
</comment>
<feature type="transmembrane region" description="Helical" evidence="1">
    <location>
        <begin position="186"/>
        <end position="205"/>
    </location>
</feature>
<organism evidence="2 3">
    <name type="scientific">Romboutsia weinsteinii</name>
    <dbReference type="NCBI Taxonomy" id="2020949"/>
    <lineage>
        <taxon>Bacteria</taxon>
        <taxon>Bacillati</taxon>
        <taxon>Bacillota</taxon>
        <taxon>Clostridia</taxon>
        <taxon>Peptostreptococcales</taxon>
        <taxon>Peptostreptococcaceae</taxon>
        <taxon>Romboutsia</taxon>
    </lineage>
</organism>
<gene>
    <name evidence="2" type="ORF">CHL78_001335</name>
</gene>
<dbReference type="RefSeq" id="WP_094367711.1">
    <property type="nucleotide sequence ID" value="NZ_NOJY02000002.1"/>
</dbReference>
<keyword evidence="1" id="KW-1133">Transmembrane helix</keyword>
<feature type="transmembrane region" description="Helical" evidence="1">
    <location>
        <begin position="147"/>
        <end position="166"/>
    </location>
</feature>
<sequence length="206" mass="24299">MDKYIGLIIKNQDDKILLYEGNYYIRMLVKDDDDIDLLISKKLIDVVEQSKYRIVKIYNNFVLYGHQEITMYLVEVGVFHNEFDFMDICELLDVLHNTPSRDFFEENFVRYDKYKGTVYSALSLLTAILIFVDLYLSSHQILPRNSIVASIIGIIFIFAVVIRLLAPKLTYKIIKYNIDYKRINKIIDSTFFILAIVYFAKVFIIK</sequence>
<accession>A0A255IH96</accession>
<keyword evidence="3" id="KW-1185">Reference proteome</keyword>
<protein>
    <submittedName>
        <fullName evidence="2">Uncharacterized protein</fullName>
    </submittedName>
</protein>
<reference evidence="2 3" key="1">
    <citation type="journal article" date="2017" name="Genome Announc.">
        <title>Draft Genome Sequence of Romboutsia weinsteinii sp. nov. Strain CCRI-19649(T) Isolated from Surface Water.</title>
        <authorList>
            <person name="Maheux A.F."/>
            <person name="Boudreau D.K."/>
            <person name="Berube E."/>
            <person name="Boissinot M."/>
            <person name="Cantin P."/>
            <person name="Raymond F."/>
            <person name="Corbeil J."/>
            <person name="Omar R.F."/>
            <person name="Bergeron M.G."/>
        </authorList>
    </citation>
    <scope>NUCLEOTIDE SEQUENCE [LARGE SCALE GENOMIC DNA]</scope>
    <source>
        <strain evidence="2 3">CCRI-19649</strain>
    </source>
</reference>
<keyword evidence="1" id="KW-0812">Transmembrane</keyword>
<feature type="transmembrane region" description="Helical" evidence="1">
    <location>
        <begin position="117"/>
        <end position="135"/>
    </location>
</feature>
<keyword evidence="1" id="KW-0472">Membrane</keyword>
<evidence type="ECO:0000256" key="1">
    <source>
        <dbReference type="SAM" id="Phobius"/>
    </source>
</evidence>
<proteinExistence type="predicted"/>
<dbReference type="AlphaFoldDB" id="A0A255IH96"/>
<evidence type="ECO:0000313" key="2">
    <source>
        <dbReference type="EMBL" id="RDY29370.1"/>
    </source>
</evidence>
<dbReference type="EMBL" id="NOJY02000002">
    <property type="protein sequence ID" value="RDY29370.1"/>
    <property type="molecule type" value="Genomic_DNA"/>
</dbReference>
<name>A0A255IH96_9FIRM</name>
<evidence type="ECO:0000313" key="3">
    <source>
        <dbReference type="Proteomes" id="UP000215694"/>
    </source>
</evidence>
<dbReference type="Proteomes" id="UP000215694">
    <property type="component" value="Unassembled WGS sequence"/>
</dbReference>